<accession>A0A1C3JVU9</accession>
<gene>
    <name evidence="1" type="ORF">MGA5115_03391</name>
    <name evidence="2" type="ORF">MGA5116_01505</name>
</gene>
<name>A0A1C3JVU9_9GAMM</name>
<reference evidence="2 3" key="2">
    <citation type="submission" date="2016-06" db="EMBL/GenBank/DDBJ databases">
        <authorList>
            <person name="Rodrigo-Torres L."/>
            <person name="Arahal D.R."/>
        </authorList>
    </citation>
    <scope>NUCLEOTIDE SEQUENCE [LARGE SCALE GENOMIC DNA]</scope>
    <source>
        <strain evidence="2 3">CECT 5116</strain>
    </source>
</reference>
<protein>
    <submittedName>
        <fullName evidence="1">Uncharacterized protein</fullName>
    </submittedName>
</protein>
<evidence type="ECO:0000313" key="3">
    <source>
        <dbReference type="Proteomes" id="UP000092840"/>
    </source>
</evidence>
<reference evidence="1 4" key="1">
    <citation type="submission" date="2016-06" db="EMBL/GenBank/DDBJ databases">
        <authorList>
            <person name="Kjaerup R.B."/>
            <person name="Dalgaard T.S."/>
            <person name="Juul-Madsen H.R."/>
        </authorList>
    </citation>
    <scope>NUCLEOTIDE SEQUENCE [LARGE SCALE GENOMIC DNA]</scope>
    <source>
        <strain evidence="1 4">CECT 5115</strain>
    </source>
</reference>
<dbReference type="AlphaFoldDB" id="A0A1C3JVU9"/>
<evidence type="ECO:0000313" key="2">
    <source>
        <dbReference type="EMBL" id="SBT20918.1"/>
    </source>
</evidence>
<proteinExistence type="predicted"/>
<dbReference type="EMBL" id="FLRB01000010">
    <property type="protein sequence ID" value="SBT20918.1"/>
    <property type="molecule type" value="Genomic_DNA"/>
</dbReference>
<evidence type="ECO:0000313" key="1">
    <source>
        <dbReference type="EMBL" id="SBT19229.1"/>
    </source>
</evidence>
<sequence length="42" mass="4918">MERKNLISSVRMIFLTNISRKKQLKVAESSPEPPAILFKRFI</sequence>
<dbReference type="Proteomes" id="UP000092871">
    <property type="component" value="Unassembled WGS sequence"/>
</dbReference>
<organism evidence="1 4">
    <name type="scientific">Marinomonas gallaica</name>
    <dbReference type="NCBI Taxonomy" id="1806667"/>
    <lineage>
        <taxon>Bacteria</taxon>
        <taxon>Pseudomonadati</taxon>
        <taxon>Pseudomonadota</taxon>
        <taxon>Gammaproteobacteria</taxon>
        <taxon>Oceanospirillales</taxon>
        <taxon>Oceanospirillaceae</taxon>
        <taxon>Marinomonas</taxon>
    </lineage>
</organism>
<evidence type="ECO:0000313" key="4">
    <source>
        <dbReference type="Proteomes" id="UP000092871"/>
    </source>
</evidence>
<keyword evidence="3" id="KW-1185">Reference proteome</keyword>
<dbReference type="Proteomes" id="UP000092840">
    <property type="component" value="Unassembled WGS sequence"/>
</dbReference>
<dbReference type="EMBL" id="FLRA01000031">
    <property type="protein sequence ID" value="SBT19229.1"/>
    <property type="molecule type" value="Genomic_DNA"/>
</dbReference>